<dbReference type="GO" id="GO:0005829">
    <property type="term" value="C:cytosol"/>
    <property type="evidence" value="ECO:0007669"/>
    <property type="project" value="TreeGrafter"/>
</dbReference>
<accession>I1BWH5</accession>
<evidence type="ECO:0000313" key="4">
    <source>
        <dbReference type="Proteomes" id="UP000009138"/>
    </source>
</evidence>
<dbReference type="InterPro" id="IPR013904">
    <property type="entry name" value="RXT2_N"/>
</dbReference>
<dbReference type="Pfam" id="PF08595">
    <property type="entry name" value="RXT2_N"/>
    <property type="match status" value="1"/>
</dbReference>
<reference evidence="3 4" key="1">
    <citation type="journal article" date="2009" name="PLoS Genet.">
        <title>Genomic analysis of the basal lineage fungus Rhizopus oryzae reveals a whole-genome duplication.</title>
        <authorList>
            <person name="Ma L.-J."/>
            <person name="Ibrahim A.S."/>
            <person name="Skory C."/>
            <person name="Grabherr M.G."/>
            <person name="Burger G."/>
            <person name="Butler M."/>
            <person name="Elias M."/>
            <person name="Idnurm A."/>
            <person name="Lang B.F."/>
            <person name="Sone T."/>
            <person name="Abe A."/>
            <person name="Calvo S.E."/>
            <person name="Corrochano L.M."/>
            <person name="Engels R."/>
            <person name="Fu J."/>
            <person name="Hansberg W."/>
            <person name="Kim J.-M."/>
            <person name="Kodira C.D."/>
            <person name="Koehrsen M.J."/>
            <person name="Liu B."/>
            <person name="Miranda-Saavedra D."/>
            <person name="O'Leary S."/>
            <person name="Ortiz-Castellanos L."/>
            <person name="Poulter R."/>
            <person name="Rodriguez-Romero J."/>
            <person name="Ruiz-Herrera J."/>
            <person name="Shen Y.-Q."/>
            <person name="Zeng Q."/>
            <person name="Galagan J."/>
            <person name="Birren B.W."/>
            <person name="Cuomo C.A."/>
            <person name="Wickes B.L."/>
        </authorList>
    </citation>
    <scope>NUCLEOTIDE SEQUENCE [LARGE SCALE GENOMIC DNA]</scope>
    <source>
        <strain evidence="4">RA 99-880 / ATCC MYA-4621 / FGSC 9543 / NRRL 43880</strain>
    </source>
</reference>
<dbReference type="RefSeq" id="XP_067515951.1">
    <property type="nucleotide sequence ID" value="XM_067659850.1"/>
</dbReference>
<dbReference type="GeneID" id="93612231"/>
<proteinExistence type="predicted"/>
<protein>
    <recommendedName>
        <fullName evidence="2">Transcriptional regulatory protein RXT2 N-terminal domain-containing protein</fullName>
    </recommendedName>
</protein>
<sequence length="316" mass="36587">MIIFFFFFFFDIFIFSLMDTNNKSTQLPPATKWIQNSEDSDSDQIGLVPHNRGYKLRKWAATDSNGNKLRPLTTLSEEAEYTKGGKKRMIVKRKRRRIEDGLSDEEEDPYTLINIEDILSPIEVPTDIVRRPALRRILRSTQIDALSKTSMEFIEGEKNFNKILCRLSAILHQDDPRYLDLSFDRTPTQIKKYKEDTEAAKAAAVALTSAKNETVIDDLDPKELAEKVKEAIRIIPQEEEAMTEQEEGVDVEARSIVKRVKELLLENINYSNEYMSCLQEARNKLCKASMQKETLWKELLANAKEEDRRTKSFGDY</sequence>
<feature type="domain" description="Transcriptional regulatory protein RXT2 N-terminal" evidence="2">
    <location>
        <begin position="51"/>
        <end position="162"/>
    </location>
</feature>
<dbReference type="eggNOG" id="ENOG502S98S">
    <property type="taxonomic scope" value="Eukaryota"/>
</dbReference>
<feature type="signal peptide" evidence="1">
    <location>
        <begin position="1"/>
        <end position="18"/>
    </location>
</feature>
<gene>
    <name evidence="3" type="ORF">RO3G_05260</name>
</gene>
<keyword evidence="1" id="KW-0732">Signal</keyword>
<dbReference type="EMBL" id="CH476734">
    <property type="protein sequence ID" value="EIE80555.1"/>
    <property type="molecule type" value="Genomic_DNA"/>
</dbReference>
<dbReference type="PANTHER" id="PTHR28232:SF1">
    <property type="entry name" value="TRANSCRIPTIONAL REGULATORY PROTEIN RXT2"/>
    <property type="match status" value="1"/>
</dbReference>
<feature type="chain" id="PRO_5003637571" description="Transcriptional regulatory protein RXT2 N-terminal domain-containing protein" evidence="1">
    <location>
        <begin position="19"/>
        <end position="316"/>
    </location>
</feature>
<dbReference type="InParanoid" id="I1BWH5"/>
<dbReference type="PANTHER" id="PTHR28232">
    <property type="entry name" value="TRANSCRIPTIONAL REGULATORY PROTEIN RXT2"/>
    <property type="match status" value="1"/>
</dbReference>
<evidence type="ECO:0000259" key="2">
    <source>
        <dbReference type="Pfam" id="PF08595"/>
    </source>
</evidence>
<name>I1BWH5_RHIO9</name>
<dbReference type="AlphaFoldDB" id="I1BWH5"/>
<dbReference type="OMA" id="SAIMHQD"/>
<dbReference type="InterPro" id="IPR039602">
    <property type="entry name" value="Rxt2"/>
</dbReference>
<evidence type="ECO:0000313" key="3">
    <source>
        <dbReference type="EMBL" id="EIE80555.1"/>
    </source>
</evidence>
<organism evidence="3 4">
    <name type="scientific">Rhizopus delemar (strain RA 99-880 / ATCC MYA-4621 / FGSC 9543 / NRRL 43880)</name>
    <name type="common">Mucormycosis agent</name>
    <name type="synonym">Rhizopus arrhizus var. delemar</name>
    <dbReference type="NCBI Taxonomy" id="246409"/>
    <lineage>
        <taxon>Eukaryota</taxon>
        <taxon>Fungi</taxon>
        <taxon>Fungi incertae sedis</taxon>
        <taxon>Mucoromycota</taxon>
        <taxon>Mucoromycotina</taxon>
        <taxon>Mucoromycetes</taxon>
        <taxon>Mucorales</taxon>
        <taxon>Mucorineae</taxon>
        <taxon>Rhizopodaceae</taxon>
        <taxon>Rhizopus</taxon>
    </lineage>
</organism>
<dbReference type="Proteomes" id="UP000009138">
    <property type="component" value="Unassembled WGS sequence"/>
</dbReference>
<dbReference type="OrthoDB" id="2405722at2759"/>
<evidence type="ECO:0000256" key="1">
    <source>
        <dbReference type="SAM" id="SignalP"/>
    </source>
</evidence>
<dbReference type="GO" id="GO:0033698">
    <property type="term" value="C:Rpd3L complex"/>
    <property type="evidence" value="ECO:0007669"/>
    <property type="project" value="TreeGrafter"/>
</dbReference>
<keyword evidence="4" id="KW-1185">Reference proteome</keyword>
<dbReference type="VEuPathDB" id="FungiDB:RO3G_05260"/>